<dbReference type="Proteomes" id="UP000600101">
    <property type="component" value="Unassembled WGS sequence"/>
</dbReference>
<dbReference type="PANTHER" id="PTHR35563">
    <property type="entry name" value="BARREL METAL-DEPENDENT HYDROLASE, PUTATIVE (AFU_ORTHOLOGUE AFUA_1G16240)-RELATED"/>
    <property type="match status" value="1"/>
</dbReference>
<gene>
    <name evidence="2" type="ORF">H7965_14055</name>
</gene>
<name>A0A9X0QYX7_9PROT</name>
<protein>
    <submittedName>
        <fullName evidence="2">Amidohydrolase family protein</fullName>
    </submittedName>
</protein>
<dbReference type="EMBL" id="JACOMF010000015">
    <property type="protein sequence ID" value="MBC4016445.1"/>
    <property type="molecule type" value="Genomic_DNA"/>
</dbReference>
<dbReference type="RefSeq" id="WP_186771216.1">
    <property type="nucleotide sequence ID" value="NZ_JACOMF010000015.1"/>
</dbReference>
<keyword evidence="3" id="KW-1185">Reference proteome</keyword>
<feature type="domain" description="Amidohydrolase-related" evidence="1">
    <location>
        <begin position="25"/>
        <end position="282"/>
    </location>
</feature>
<reference evidence="2" key="1">
    <citation type="submission" date="2020-08" db="EMBL/GenBank/DDBJ databases">
        <authorList>
            <person name="Hu Y."/>
            <person name="Nguyen S.V."/>
            <person name="Li F."/>
            <person name="Fanning S."/>
        </authorList>
    </citation>
    <scope>NUCLEOTIDE SEQUENCE</scope>
    <source>
        <strain evidence="2">SYSU D8009</strain>
    </source>
</reference>
<organism evidence="2 3">
    <name type="scientific">Siccirubricoccus deserti</name>
    <dbReference type="NCBI Taxonomy" id="2013562"/>
    <lineage>
        <taxon>Bacteria</taxon>
        <taxon>Pseudomonadati</taxon>
        <taxon>Pseudomonadota</taxon>
        <taxon>Alphaproteobacteria</taxon>
        <taxon>Acetobacterales</taxon>
        <taxon>Roseomonadaceae</taxon>
        <taxon>Siccirubricoccus</taxon>
    </lineage>
</organism>
<dbReference type="Pfam" id="PF04909">
    <property type="entry name" value="Amidohydro_2"/>
    <property type="match status" value="1"/>
</dbReference>
<evidence type="ECO:0000313" key="2">
    <source>
        <dbReference type="EMBL" id="MBC4016445.1"/>
    </source>
</evidence>
<dbReference type="GO" id="GO:0016787">
    <property type="term" value="F:hydrolase activity"/>
    <property type="evidence" value="ECO:0007669"/>
    <property type="project" value="InterPro"/>
</dbReference>
<dbReference type="InterPro" id="IPR032466">
    <property type="entry name" value="Metal_Hydrolase"/>
</dbReference>
<evidence type="ECO:0000313" key="3">
    <source>
        <dbReference type="Proteomes" id="UP000600101"/>
    </source>
</evidence>
<comment type="caution">
    <text evidence="2">The sequence shown here is derived from an EMBL/GenBank/DDBJ whole genome shotgun (WGS) entry which is preliminary data.</text>
</comment>
<sequence>MTQAHIAAAAGPASAAALDRDAPLVDAHFHLYTRDMPITDWAWHHPPEDATAEQFLSVMDAHGIGFGVIAAASLYGDYNDYTIRSMRRYPRLRGTAFIRPETDMYALERMKADGIIGIRLFFRRVPNPPDLRSAEYRLLLRRVRDLGWHVHTLVESPMLPDIIAAMEQAGVKLVIDHMGHPDPAQGVNCPGFRAMLAAIERGRTWVKLSGGFRTKSPEAARTYAKALLAIAGGERLVWGSDWPFASFEGRVTYADTIAALHAWVPDAAMRRQITGDTPMRLYFSE</sequence>
<dbReference type="InterPro" id="IPR052358">
    <property type="entry name" value="Aro_Compnd_Degr_Hydrolases"/>
</dbReference>
<dbReference type="InterPro" id="IPR006680">
    <property type="entry name" value="Amidohydro-rel"/>
</dbReference>
<dbReference type="PANTHER" id="PTHR35563:SF2">
    <property type="entry name" value="BARREL METAL-DEPENDENT HYDROLASE, PUTATIVE (AFU_ORTHOLOGUE AFUA_1G16240)-RELATED"/>
    <property type="match status" value="1"/>
</dbReference>
<accession>A0A9X0QYX7</accession>
<dbReference type="Gene3D" id="3.20.20.140">
    <property type="entry name" value="Metal-dependent hydrolases"/>
    <property type="match status" value="1"/>
</dbReference>
<dbReference type="AlphaFoldDB" id="A0A9X0QYX7"/>
<proteinExistence type="predicted"/>
<evidence type="ECO:0000259" key="1">
    <source>
        <dbReference type="Pfam" id="PF04909"/>
    </source>
</evidence>
<dbReference type="SUPFAM" id="SSF51556">
    <property type="entry name" value="Metallo-dependent hydrolases"/>
    <property type="match status" value="1"/>
</dbReference>